<protein>
    <submittedName>
        <fullName evidence="2">Uncharacterized protein</fullName>
    </submittedName>
</protein>
<reference evidence="2" key="1">
    <citation type="submission" date="2018-05" db="EMBL/GenBank/DDBJ databases">
        <authorList>
            <person name="Lanie J.A."/>
            <person name="Ng W.-L."/>
            <person name="Kazmierczak K.M."/>
            <person name="Andrzejewski T.M."/>
            <person name="Davidsen T.M."/>
            <person name="Wayne K.J."/>
            <person name="Tettelin H."/>
            <person name="Glass J.I."/>
            <person name="Rusch D."/>
            <person name="Podicherti R."/>
            <person name="Tsui H.-C.T."/>
            <person name="Winkler M.E."/>
        </authorList>
    </citation>
    <scope>NUCLEOTIDE SEQUENCE</scope>
</reference>
<evidence type="ECO:0000313" key="2">
    <source>
        <dbReference type="EMBL" id="SVE12600.1"/>
    </source>
</evidence>
<accession>A0A383AYI0</accession>
<proteinExistence type="predicted"/>
<sequence>MSPHDAAKMPLGDGNRKQRTLRRHVDCDVSDPQFSSSNR</sequence>
<organism evidence="2">
    <name type="scientific">marine metagenome</name>
    <dbReference type="NCBI Taxonomy" id="408172"/>
    <lineage>
        <taxon>unclassified sequences</taxon>
        <taxon>metagenomes</taxon>
        <taxon>ecological metagenomes</taxon>
    </lineage>
</organism>
<dbReference type="AlphaFoldDB" id="A0A383AYI0"/>
<name>A0A383AYI0_9ZZZZ</name>
<dbReference type="EMBL" id="UINC01195845">
    <property type="protein sequence ID" value="SVE12600.1"/>
    <property type="molecule type" value="Genomic_DNA"/>
</dbReference>
<gene>
    <name evidence="2" type="ORF">METZ01_LOCUS465454</name>
</gene>
<feature type="region of interest" description="Disordered" evidence="1">
    <location>
        <begin position="1"/>
        <end position="39"/>
    </location>
</feature>
<evidence type="ECO:0000256" key="1">
    <source>
        <dbReference type="SAM" id="MobiDB-lite"/>
    </source>
</evidence>